<dbReference type="Proteomes" id="UP000294558">
    <property type="component" value="Unassembled WGS sequence"/>
</dbReference>
<dbReference type="InterPro" id="IPR005183">
    <property type="entry name" value="DUF305_CopM-like"/>
</dbReference>
<accession>A0A4V3EJD1</accession>
<dbReference type="PANTHER" id="PTHR36933">
    <property type="entry name" value="SLL0788 PROTEIN"/>
    <property type="match status" value="1"/>
</dbReference>
<evidence type="ECO:0000259" key="3">
    <source>
        <dbReference type="Pfam" id="PF03713"/>
    </source>
</evidence>
<keyword evidence="5" id="KW-1185">Reference proteome</keyword>
<reference evidence="4 5" key="1">
    <citation type="submission" date="2019-03" db="EMBL/GenBank/DDBJ databases">
        <title>Sequencing the genomes of 1000 actinobacteria strains.</title>
        <authorList>
            <person name="Klenk H.-P."/>
        </authorList>
    </citation>
    <scope>NUCLEOTIDE SEQUENCE [LARGE SCALE GENOMIC DNA]</scope>
    <source>
        <strain evidence="4 5">DSM 18936</strain>
    </source>
</reference>
<dbReference type="Gene3D" id="1.20.1260.10">
    <property type="match status" value="1"/>
</dbReference>
<protein>
    <submittedName>
        <fullName evidence="4">Uncharacterized protein (DUF305 family)</fullName>
    </submittedName>
</protein>
<gene>
    <name evidence="4" type="ORF">BDK89_2386</name>
</gene>
<evidence type="ECO:0000313" key="5">
    <source>
        <dbReference type="Proteomes" id="UP000294558"/>
    </source>
</evidence>
<feature type="chain" id="PRO_5020336109" evidence="2">
    <location>
        <begin position="29"/>
        <end position="217"/>
    </location>
</feature>
<dbReference type="AlphaFoldDB" id="A0A4V3EJD1"/>
<evidence type="ECO:0000313" key="4">
    <source>
        <dbReference type="EMBL" id="TDT16788.1"/>
    </source>
</evidence>
<dbReference type="RefSeq" id="WP_133869126.1">
    <property type="nucleotide sequence ID" value="NZ_SOAU01000001.1"/>
</dbReference>
<proteinExistence type="predicted"/>
<sequence length="217" mass="23089">MKFDKKFRRVSAITVAVGALAVAAVASAGPPSGKGGGKKPKDPPATTTTVASPPVATYNGADIDFVAMMIPHHFQATVMGDLAPERAADESVAALADRIGVEQDVEIGMMQNWQTWNSLVVTDAESSYEMMLSMPMMVEQMGMASPDEMDELAASSGVAFDRLYLELMIGHHEGALAMLTEVLIDGSDTTLEFWATDMLSAQGVQIDQMEAMLAELG</sequence>
<keyword evidence="2" id="KW-0732">Signal</keyword>
<dbReference type="EMBL" id="SOAU01000001">
    <property type="protein sequence ID" value="TDT16788.1"/>
    <property type="molecule type" value="Genomic_DNA"/>
</dbReference>
<feature type="compositionally biased region" description="Low complexity" evidence="1">
    <location>
        <begin position="44"/>
        <end position="53"/>
    </location>
</feature>
<dbReference type="Pfam" id="PF03713">
    <property type="entry name" value="DUF305"/>
    <property type="match status" value="1"/>
</dbReference>
<name>A0A4V3EJD1_9ACTN</name>
<dbReference type="OrthoDB" id="26872at2"/>
<feature type="domain" description="DUF305" evidence="3">
    <location>
        <begin position="62"/>
        <end position="213"/>
    </location>
</feature>
<evidence type="ECO:0000256" key="2">
    <source>
        <dbReference type="SAM" id="SignalP"/>
    </source>
</evidence>
<feature type="region of interest" description="Disordered" evidence="1">
    <location>
        <begin position="28"/>
        <end position="53"/>
    </location>
</feature>
<evidence type="ECO:0000256" key="1">
    <source>
        <dbReference type="SAM" id="MobiDB-lite"/>
    </source>
</evidence>
<feature type="signal peptide" evidence="2">
    <location>
        <begin position="1"/>
        <end position="28"/>
    </location>
</feature>
<dbReference type="InterPro" id="IPR012347">
    <property type="entry name" value="Ferritin-like"/>
</dbReference>
<organism evidence="4 5">
    <name type="scientific">Ilumatobacter fluminis</name>
    <dbReference type="NCBI Taxonomy" id="467091"/>
    <lineage>
        <taxon>Bacteria</taxon>
        <taxon>Bacillati</taxon>
        <taxon>Actinomycetota</taxon>
        <taxon>Acidimicrobiia</taxon>
        <taxon>Acidimicrobiales</taxon>
        <taxon>Ilumatobacteraceae</taxon>
        <taxon>Ilumatobacter</taxon>
    </lineage>
</organism>
<comment type="caution">
    <text evidence="4">The sequence shown here is derived from an EMBL/GenBank/DDBJ whole genome shotgun (WGS) entry which is preliminary data.</text>
</comment>
<dbReference type="PANTHER" id="PTHR36933:SF1">
    <property type="entry name" value="SLL0788 PROTEIN"/>
    <property type="match status" value="1"/>
</dbReference>